<dbReference type="SUPFAM" id="SSF53756">
    <property type="entry name" value="UDP-Glycosyltransferase/glycogen phosphorylase"/>
    <property type="match status" value="1"/>
</dbReference>
<dbReference type="Gene3D" id="3.40.50.2000">
    <property type="entry name" value="Glycogen Phosphorylase B"/>
    <property type="match status" value="2"/>
</dbReference>
<dbReference type="RefSeq" id="WP_378110418.1">
    <property type="nucleotide sequence ID" value="NZ_JBHSNC010000010.1"/>
</dbReference>
<comment type="caution">
    <text evidence="2">The sequence shown here is derived from an EMBL/GenBank/DDBJ whole genome shotgun (WGS) entry which is preliminary data.</text>
</comment>
<evidence type="ECO:0000313" key="2">
    <source>
        <dbReference type="EMBL" id="MFC5528576.1"/>
    </source>
</evidence>
<feature type="region of interest" description="Disordered" evidence="1">
    <location>
        <begin position="438"/>
        <end position="475"/>
    </location>
</feature>
<keyword evidence="3" id="KW-1185">Reference proteome</keyword>
<dbReference type="Pfam" id="PF13692">
    <property type="entry name" value="Glyco_trans_1_4"/>
    <property type="match status" value="1"/>
</dbReference>
<keyword evidence="2" id="KW-0808">Transferase</keyword>
<feature type="region of interest" description="Disordered" evidence="1">
    <location>
        <begin position="385"/>
        <end position="412"/>
    </location>
</feature>
<evidence type="ECO:0000313" key="3">
    <source>
        <dbReference type="Proteomes" id="UP001596108"/>
    </source>
</evidence>
<dbReference type="PANTHER" id="PTHR12526">
    <property type="entry name" value="GLYCOSYLTRANSFERASE"/>
    <property type="match status" value="1"/>
</dbReference>
<sequence length="475" mass="52574">MNILMLSTYPPRRCGVGEFAYDLANHLMLKGQMNVGIAALVTDSLPYPPEVVIKIRRDELQDYYNAANAINASRWDVVVIQHEFGLYGGQDGAWVIELIANLKKPIVTVLHTLDFAPIGPRASVVNRIVSMSNYVVATTAHAKSILPGFGAPPERTIHIPLGAPDNASMDRNALRAAYGVHNRVVALTFGLLNPNKGVDLVLSALPSVIAAHPDILYWVVGGPHPDNPEAEGYFRALVARTSELGLDSHVQFMPEFQSQQDLLQRLTAADIYINPHWDVSLVFASGTLTHATRTGKAIMSTPTSYAQELYGDGTGLLFPFGDVSAIAGQLSGLISDAPARGLFSSRAFNKGLIFESNRIADGYLQLAKLASSESLRRGSAELAPFAEQEDERGAKRRRRRSRRLARRRGKGRRRLIVRGRKRRLLRRGGRKLRLRRGKLKGNGRARRSSRVVKRSRRARSSRVRTAVSRRGRKRK</sequence>
<dbReference type="GO" id="GO:0016757">
    <property type="term" value="F:glycosyltransferase activity"/>
    <property type="evidence" value="ECO:0007669"/>
    <property type="project" value="UniProtKB-KW"/>
</dbReference>
<name>A0ABW0QUA8_9BACL</name>
<dbReference type="EMBL" id="JBHSNC010000010">
    <property type="protein sequence ID" value="MFC5528576.1"/>
    <property type="molecule type" value="Genomic_DNA"/>
</dbReference>
<evidence type="ECO:0000256" key="1">
    <source>
        <dbReference type="SAM" id="MobiDB-lite"/>
    </source>
</evidence>
<accession>A0ABW0QUA8</accession>
<proteinExistence type="predicted"/>
<feature type="compositionally biased region" description="Basic residues" evidence="1">
    <location>
        <begin position="394"/>
        <end position="412"/>
    </location>
</feature>
<gene>
    <name evidence="2" type="ORF">ACFPQ4_03795</name>
</gene>
<dbReference type="EC" id="2.4.-.-" evidence="2"/>
<dbReference type="PANTHER" id="PTHR12526:SF572">
    <property type="entry name" value="BLL5144 PROTEIN"/>
    <property type="match status" value="1"/>
</dbReference>
<protein>
    <submittedName>
        <fullName evidence="2">Glycosyltransferase</fullName>
        <ecNumber evidence="2">2.4.-.-</ecNumber>
    </submittedName>
</protein>
<dbReference type="Proteomes" id="UP001596108">
    <property type="component" value="Unassembled WGS sequence"/>
</dbReference>
<keyword evidence="2" id="KW-0328">Glycosyltransferase</keyword>
<reference evidence="3" key="1">
    <citation type="journal article" date="2019" name="Int. J. Syst. Evol. Microbiol.">
        <title>The Global Catalogue of Microorganisms (GCM) 10K type strain sequencing project: providing services to taxonomists for standard genome sequencing and annotation.</title>
        <authorList>
            <consortium name="The Broad Institute Genomics Platform"/>
            <consortium name="The Broad Institute Genome Sequencing Center for Infectious Disease"/>
            <person name="Wu L."/>
            <person name="Ma J."/>
        </authorList>
    </citation>
    <scope>NUCLEOTIDE SEQUENCE [LARGE SCALE GENOMIC DNA]</scope>
    <source>
        <strain evidence="3">CGMCC 1.18578</strain>
    </source>
</reference>
<organism evidence="2 3">
    <name type="scientific">Cohnella yongneupensis</name>
    <dbReference type="NCBI Taxonomy" id="425006"/>
    <lineage>
        <taxon>Bacteria</taxon>
        <taxon>Bacillati</taxon>
        <taxon>Bacillota</taxon>
        <taxon>Bacilli</taxon>
        <taxon>Bacillales</taxon>
        <taxon>Paenibacillaceae</taxon>
        <taxon>Cohnella</taxon>
    </lineage>
</organism>